<evidence type="ECO:0000256" key="1">
    <source>
        <dbReference type="SAM" id="MobiDB-lite"/>
    </source>
</evidence>
<dbReference type="RefSeq" id="WP_227319853.1">
    <property type="nucleotide sequence ID" value="NZ_JAESVB010000001.1"/>
</dbReference>
<feature type="compositionally biased region" description="Polar residues" evidence="1">
    <location>
        <begin position="27"/>
        <end position="41"/>
    </location>
</feature>
<feature type="region of interest" description="Disordered" evidence="1">
    <location>
        <begin position="26"/>
        <end position="71"/>
    </location>
</feature>
<keyword evidence="2" id="KW-0732">Signal</keyword>
<proteinExistence type="predicted"/>
<name>A0A963YNV7_9PROT</name>
<sequence>MLQTMMRVAGAALLGTALATAPAAFAQSSSTNPAATVNGTVPSAEGNVWGGADHQPTEADVPQGTMKQQDKINHKLQKLDQQLMNDPLPKVPAGAPQVSGGN</sequence>
<protein>
    <recommendedName>
        <fullName evidence="5">Secreted protein</fullName>
    </recommendedName>
</protein>
<reference evidence="3" key="1">
    <citation type="journal article" date="2021" name="Microorganisms">
        <title>Acidisoma silvae sp. nov. and Acidisomacellulosilytica sp. nov., Two Acidophilic Bacteria Isolated from Decaying Wood, Hydrolyzing Cellulose and Producing Poly-3-hydroxybutyrate.</title>
        <authorList>
            <person name="Mieszkin S."/>
            <person name="Pouder E."/>
            <person name="Uroz S."/>
            <person name="Simon-Colin C."/>
            <person name="Alain K."/>
        </authorList>
    </citation>
    <scope>NUCLEOTIDE SEQUENCE</scope>
    <source>
        <strain evidence="3">HW T2.11</strain>
    </source>
</reference>
<organism evidence="3 4">
    <name type="scientific">Acidisoma silvae</name>
    <dbReference type="NCBI Taxonomy" id="2802396"/>
    <lineage>
        <taxon>Bacteria</taxon>
        <taxon>Pseudomonadati</taxon>
        <taxon>Pseudomonadota</taxon>
        <taxon>Alphaproteobacteria</taxon>
        <taxon>Acetobacterales</taxon>
        <taxon>Acidocellaceae</taxon>
        <taxon>Acidisoma</taxon>
    </lineage>
</organism>
<evidence type="ECO:0000256" key="2">
    <source>
        <dbReference type="SAM" id="SignalP"/>
    </source>
</evidence>
<dbReference type="AlphaFoldDB" id="A0A963YNV7"/>
<accession>A0A963YNV7</accession>
<dbReference type="EMBL" id="JAESVB010000001">
    <property type="protein sequence ID" value="MCB8874204.1"/>
    <property type="molecule type" value="Genomic_DNA"/>
</dbReference>
<comment type="caution">
    <text evidence="3">The sequence shown here is derived from an EMBL/GenBank/DDBJ whole genome shotgun (WGS) entry which is preliminary data.</text>
</comment>
<evidence type="ECO:0000313" key="3">
    <source>
        <dbReference type="EMBL" id="MCB8874204.1"/>
    </source>
</evidence>
<evidence type="ECO:0000313" key="4">
    <source>
        <dbReference type="Proteomes" id="UP000708298"/>
    </source>
</evidence>
<evidence type="ECO:0008006" key="5">
    <source>
        <dbReference type="Google" id="ProtNLM"/>
    </source>
</evidence>
<dbReference type="Proteomes" id="UP000708298">
    <property type="component" value="Unassembled WGS sequence"/>
</dbReference>
<keyword evidence="4" id="KW-1185">Reference proteome</keyword>
<reference evidence="3" key="2">
    <citation type="submission" date="2021-01" db="EMBL/GenBank/DDBJ databases">
        <authorList>
            <person name="Mieszkin S."/>
            <person name="Pouder E."/>
            <person name="Alain K."/>
        </authorList>
    </citation>
    <scope>NUCLEOTIDE SEQUENCE</scope>
    <source>
        <strain evidence="3">HW T2.11</strain>
    </source>
</reference>
<gene>
    <name evidence="3" type="ORF">ASILVAE211_03335</name>
</gene>
<feature type="chain" id="PRO_5037443727" description="Secreted protein" evidence="2">
    <location>
        <begin position="27"/>
        <end position="102"/>
    </location>
</feature>
<feature type="signal peptide" evidence="2">
    <location>
        <begin position="1"/>
        <end position="26"/>
    </location>
</feature>